<accession>A0AAW1N2B8</accession>
<sequence>MSAEIKALEENLTCVYPVKESARNVIENKWVFKRKKNERGKIANYKARLVATDFQQENVLASEYYSPVAKLPSIRMN</sequence>
<protein>
    <submittedName>
        <fullName evidence="2">Reverse transcriptase (RNA-dependent DNA polymerase)</fullName>
    </submittedName>
</protein>
<organism evidence="2 3">
    <name type="scientific">Popillia japonica</name>
    <name type="common">Japanese beetle</name>
    <dbReference type="NCBI Taxonomy" id="7064"/>
    <lineage>
        <taxon>Eukaryota</taxon>
        <taxon>Metazoa</taxon>
        <taxon>Ecdysozoa</taxon>
        <taxon>Arthropoda</taxon>
        <taxon>Hexapoda</taxon>
        <taxon>Insecta</taxon>
        <taxon>Pterygota</taxon>
        <taxon>Neoptera</taxon>
        <taxon>Endopterygota</taxon>
        <taxon>Coleoptera</taxon>
        <taxon>Polyphaga</taxon>
        <taxon>Scarabaeiformia</taxon>
        <taxon>Scarabaeidae</taxon>
        <taxon>Rutelinae</taxon>
        <taxon>Popillia</taxon>
    </lineage>
</organism>
<dbReference type="AlphaFoldDB" id="A0AAW1N2B8"/>
<evidence type="ECO:0000259" key="1">
    <source>
        <dbReference type="Pfam" id="PF07727"/>
    </source>
</evidence>
<proteinExistence type="predicted"/>
<dbReference type="InterPro" id="IPR013103">
    <property type="entry name" value="RVT_2"/>
</dbReference>
<reference evidence="2 3" key="1">
    <citation type="journal article" date="2024" name="BMC Genomics">
        <title>De novo assembly and annotation of Popillia japonica's genome with initial clues to its potential as an invasive pest.</title>
        <authorList>
            <person name="Cucini C."/>
            <person name="Boschi S."/>
            <person name="Funari R."/>
            <person name="Cardaioli E."/>
            <person name="Iannotti N."/>
            <person name="Marturano G."/>
            <person name="Paoli F."/>
            <person name="Bruttini M."/>
            <person name="Carapelli A."/>
            <person name="Frati F."/>
            <person name="Nardi F."/>
        </authorList>
    </citation>
    <scope>NUCLEOTIDE SEQUENCE [LARGE SCALE GENOMIC DNA]</scope>
    <source>
        <strain evidence="2">DMR45628</strain>
    </source>
</reference>
<evidence type="ECO:0000313" key="3">
    <source>
        <dbReference type="Proteomes" id="UP001458880"/>
    </source>
</evidence>
<dbReference type="Proteomes" id="UP001458880">
    <property type="component" value="Unassembled WGS sequence"/>
</dbReference>
<keyword evidence="2" id="KW-0808">Transferase</keyword>
<dbReference type="Pfam" id="PF07727">
    <property type="entry name" value="RVT_2"/>
    <property type="match status" value="1"/>
</dbReference>
<keyword evidence="2" id="KW-0695">RNA-directed DNA polymerase</keyword>
<evidence type="ECO:0000313" key="2">
    <source>
        <dbReference type="EMBL" id="KAK9752785.1"/>
    </source>
</evidence>
<gene>
    <name evidence="2" type="ORF">QE152_g3957</name>
</gene>
<keyword evidence="3" id="KW-1185">Reference proteome</keyword>
<comment type="caution">
    <text evidence="2">The sequence shown here is derived from an EMBL/GenBank/DDBJ whole genome shotgun (WGS) entry which is preliminary data.</text>
</comment>
<name>A0AAW1N2B8_POPJA</name>
<feature type="domain" description="Reverse transcriptase Ty1/copia-type" evidence="1">
    <location>
        <begin position="21"/>
        <end position="76"/>
    </location>
</feature>
<dbReference type="EMBL" id="JASPKY010000018">
    <property type="protein sequence ID" value="KAK9752785.1"/>
    <property type="molecule type" value="Genomic_DNA"/>
</dbReference>
<dbReference type="GO" id="GO:0003964">
    <property type="term" value="F:RNA-directed DNA polymerase activity"/>
    <property type="evidence" value="ECO:0007669"/>
    <property type="project" value="UniProtKB-KW"/>
</dbReference>
<keyword evidence="2" id="KW-0548">Nucleotidyltransferase</keyword>